<dbReference type="Pfam" id="PF01557">
    <property type="entry name" value="FAA_hydrolase"/>
    <property type="match status" value="1"/>
</dbReference>
<protein>
    <submittedName>
        <fullName evidence="4">2-keto-4-pentenoate hydratase/2-oxohepta-3-ene-1,7-dioic acid hydratase in catechol pathway</fullName>
    </submittedName>
</protein>
<evidence type="ECO:0000313" key="4">
    <source>
        <dbReference type="EMBL" id="TQL44783.1"/>
    </source>
</evidence>
<dbReference type="InterPro" id="IPR036663">
    <property type="entry name" value="Fumarylacetoacetase_C_sf"/>
</dbReference>
<reference evidence="4 5" key="1">
    <citation type="submission" date="2019-06" db="EMBL/GenBank/DDBJ databases">
        <title>Sequencing the genomes of 1000 actinobacteria strains.</title>
        <authorList>
            <person name="Klenk H.-P."/>
        </authorList>
    </citation>
    <scope>NUCLEOTIDE SEQUENCE [LARGE SCALE GENOMIC DNA]</scope>
    <source>
        <strain evidence="4 5">DSM 8803</strain>
    </source>
</reference>
<dbReference type="InterPro" id="IPR011234">
    <property type="entry name" value="Fumarylacetoacetase-like_C"/>
</dbReference>
<dbReference type="PANTHER" id="PTHR42796:SF4">
    <property type="entry name" value="FUMARYLACETOACETATE HYDROLASE DOMAIN-CONTAINING PROTEIN 2A"/>
    <property type="match status" value="1"/>
</dbReference>
<dbReference type="RefSeq" id="WP_141887908.1">
    <property type="nucleotide sequence ID" value="NZ_BAAAUY010000018.1"/>
</dbReference>
<evidence type="ECO:0000256" key="2">
    <source>
        <dbReference type="ARBA" id="ARBA00022723"/>
    </source>
</evidence>
<evidence type="ECO:0000313" key="5">
    <source>
        <dbReference type="Proteomes" id="UP000319094"/>
    </source>
</evidence>
<dbReference type="EMBL" id="VFON01000001">
    <property type="protein sequence ID" value="TQL44783.1"/>
    <property type="molecule type" value="Genomic_DNA"/>
</dbReference>
<dbReference type="AlphaFoldDB" id="A0A542Y9Q4"/>
<dbReference type="GO" id="GO:0046872">
    <property type="term" value="F:metal ion binding"/>
    <property type="evidence" value="ECO:0007669"/>
    <property type="project" value="UniProtKB-KW"/>
</dbReference>
<keyword evidence="5" id="KW-1185">Reference proteome</keyword>
<dbReference type="Gene3D" id="3.90.850.10">
    <property type="entry name" value="Fumarylacetoacetase-like, C-terminal domain"/>
    <property type="match status" value="1"/>
</dbReference>
<evidence type="ECO:0000256" key="1">
    <source>
        <dbReference type="ARBA" id="ARBA00010211"/>
    </source>
</evidence>
<evidence type="ECO:0000259" key="3">
    <source>
        <dbReference type="Pfam" id="PF01557"/>
    </source>
</evidence>
<dbReference type="GO" id="GO:0044281">
    <property type="term" value="P:small molecule metabolic process"/>
    <property type="evidence" value="ECO:0007669"/>
    <property type="project" value="UniProtKB-ARBA"/>
</dbReference>
<feature type="domain" description="Fumarylacetoacetase-like C-terminal" evidence="3">
    <location>
        <begin position="114"/>
        <end position="322"/>
    </location>
</feature>
<sequence>MRFVTFHRPGDPTPRLGLDNTDGETYTDLTARYPEDPAFASMLALIDAGGRGLDAAWEAYQKLDEAVLVEQDAMTLLAPFTPRRMRDCGLIVSHLRQSISRTARWITEHTDDARSYATLYRQLDGTFSPLYDPATPVQYAERNPETVSAPNAVLEWPAGSDYLDYELELAAVIGRGGTYITPEEAEQHVFGYTVYNDWSLRDVQARNALAGAGAHGNAKDFPESNPFGPCVVTRDEIPDPQNLRMSVRVNGETWGEGSSAQMIHSFPEAVEHISAREPIVAGEVWGTGTVRNGSSFELGRRLPRPALVELEIERIGVLAQYVIPKP</sequence>
<organism evidence="4 5">
    <name type="scientific">Leucobacter komagatae</name>
    <dbReference type="NCBI Taxonomy" id="55969"/>
    <lineage>
        <taxon>Bacteria</taxon>
        <taxon>Bacillati</taxon>
        <taxon>Actinomycetota</taxon>
        <taxon>Actinomycetes</taxon>
        <taxon>Micrococcales</taxon>
        <taxon>Microbacteriaceae</taxon>
        <taxon>Leucobacter</taxon>
    </lineage>
</organism>
<keyword evidence="2" id="KW-0479">Metal-binding</keyword>
<comment type="similarity">
    <text evidence="1">Belongs to the FAH family.</text>
</comment>
<dbReference type="SUPFAM" id="SSF56529">
    <property type="entry name" value="FAH"/>
    <property type="match status" value="1"/>
</dbReference>
<name>A0A542Y9Q4_9MICO</name>
<gene>
    <name evidence="4" type="ORF">FB468_2854</name>
</gene>
<dbReference type="InterPro" id="IPR051121">
    <property type="entry name" value="FAH"/>
</dbReference>
<dbReference type="Proteomes" id="UP000319094">
    <property type="component" value="Unassembled WGS sequence"/>
</dbReference>
<accession>A0A542Y9Q4</accession>
<proteinExistence type="inferred from homology"/>
<dbReference type="GO" id="GO:0003824">
    <property type="term" value="F:catalytic activity"/>
    <property type="evidence" value="ECO:0007669"/>
    <property type="project" value="InterPro"/>
</dbReference>
<dbReference type="PANTHER" id="PTHR42796">
    <property type="entry name" value="FUMARYLACETOACETATE HYDROLASE DOMAIN-CONTAINING PROTEIN 2A-RELATED"/>
    <property type="match status" value="1"/>
</dbReference>
<dbReference type="OrthoDB" id="9805307at2"/>
<comment type="caution">
    <text evidence="4">The sequence shown here is derived from an EMBL/GenBank/DDBJ whole genome shotgun (WGS) entry which is preliminary data.</text>
</comment>